<evidence type="ECO:0000256" key="2">
    <source>
        <dbReference type="ARBA" id="ARBA00022428"/>
    </source>
</evidence>
<dbReference type="Gene3D" id="3.20.20.120">
    <property type="entry name" value="Enolase-like C-terminal domain"/>
    <property type="match status" value="1"/>
</dbReference>
<evidence type="ECO:0000313" key="10">
    <source>
        <dbReference type="Proteomes" id="UP001387364"/>
    </source>
</evidence>
<comment type="function">
    <text evidence="7">Converts 2-succinyl-6-hydroxy-2,4-cyclohexadiene-1-carboxylate (SHCHC) to 2-succinylbenzoate (OSB).</text>
</comment>
<dbReference type="InterPro" id="IPR029017">
    <property type="entry name" value="Enolase-like_N"/>
</dbReference>
<organism evidence="9 10">
    <name type="scientific">Bacillus kandeliae</name>
    <dbReference type="NCBI Taxonomy" id="3129297"/>
    <lineage>
        <taxon>Bacteria</taxon>
        <taxon>Bacillati</taxon>
        <taxon>Bacillota</taxon>
        <taxon>Bacilli</taxon>
        <taxon>Bacillales</taxon>
        <taxon>Bacillaceae</taxon>
        <taxon>Bacillus</taxon>
    </lineage>
</organism>
<keyword evidence="5 7" id="KW-0456">Lyase</keyword>
<feature type="binding site" evidence="7">
    <location>
        <position position="213"/>
    </location>
    <ligand>
        <name>Mg(2+)</name>
        <dbReference type="ChEBI" id="CHEBI:18420"/>
    </ligand>
</feature>
<name>A0ABZ2N4Y4_9BACI</name>
<dbReference type="CDD" id="cd03317">
    <property type="entry name" value="NAAAR"/>
    <property type="match status" value="1"/>
</dbReference>
<dbReference type="RefSeq" id="WP_338750829.1">
    <property type="nucleotide sequence ID" value="NZ_CP147404.1"/>
</dbReference>
<protein>
    <recommendedName>
        <fullName evidence="6 7">o-succinylbenzoate synthase</fullName>
        <shortName evidence="7">OSB synthase</shortName>
        <shortName evidence="7">OSBS</shortName>
        <ecNumber evidence="6 7">4.2.1.113</ecNumber>
    </recommendedName>
    <alternativeName>
        <fullName evidence="7">4-(2'-carboxyphenyl)-4-oxybutyric acid synthase</fullName>
    </alternativeName>
    <alternativeName>
        <fullName evidence="7">o-succinylbenzoic acid synthase</fullName>
    </alternativeName>
</protein>
<dbReference type="InterPro" id="IPR013341">
    <property type="entry name" value="Mandelate_racemase_N_dom"/>
</dbReference>
<dbReference type="Pfam" id="PF02746">
    <property type="entry name" value="MR_MLE_N"/>
    <property type="match status" value="1"/>
</dbReference>
<evidence type="ECO:0000256" key="5">
    <source>
        <dbReference type="ARBA" id="ARBA00023239"/>
    </source>
</evidence>
<feature type="domain" description="Mandelate racemase/muconate lactonizing enzyme C-terminal" evidence="8">
    <location>
        <begin position="142"/>
        <end position="234"/>
    </location>
</feature>
<dbReference type="SFLD" id="SFLDF00009">
    <property type="entry name" value="o-succinylbenzoate_synthase"/>
    <property type="match status" value="1"/>
</dbReference>
<dbReference type="EMBL" id="CP147404">
    <property type="protein sequence ID" value="WXB92385.1"/>
    <property type="molecule type" value="Genomic_DNA"/>
</dbReference>
<comment type="catalytic activity">
    <reaction evidence="7">
        <text>(1R,6R)-6-hydroxy-2-succinyl-cyclohexa-2,4-diene-1-carboxylate = 2-succinylbenzoate + H2O</text>
        <dbReference type="Rhea" id="RHEA:10196"/>
        <dbReference type="ChEBI" id="CHEBI:15377"/>
        <dbReference type="ChEBI" id="CHEBI:18325"/>
        <dbReference type="ChEBI" id="CHEBI:58689"/>
        <dbReference type="EC" id="4.2.1.113"/>
    </reaction>
</comment>
<comment type="cofactor">
    <cofactor evidence="1 7">
        <name>a divalent metal cation</name>
        <dbReference type="ChEBI" id="CHEBI:60240"/>
    </cofactor>
</comment>
<dbReference type="SMART" id="SM00922">
    <property type="entry name" value="MR_MLE"/>
    <property type="match status" value="1"/>
</dbReference>
<evidence type="ECO:0000313" key="9">
    <source>
        <dbReference type="EMBL" id="WXB92385.1"/>
    </source>
</evidence>
<dbReference type="EC" id="4.2.1.113" evidence="6 7"/>
<dbReference type="PANTHER" id="PTHR48073:SF5">
    <property type="entry name" value="O-SUCCINYLBENZOATE SYNTHASE"/>
    <property type="match status" value="1"/>
</dbReference>
<keyword evidence="2 7" id="KW-0474">Menaquinone biosynthesis</keyword>
<feature type="active site" description="Proton acceptor" evidence="7">
    <location>
        <position position="262"/>
    </location>
</feature>
<dbReference type="PANTHER" id="PTHR48073">
    <property type="entry name" value="O-SUCCINYLBENZOATE SYNTHASE-RELATED"/>
    <property type="match status" value="1"/>
</dbReference>
<dbReference type="Gene3D" id="3.30.390.10">
    <property type="entry name" value="Enolase-like, N-terminal domain"/>
    <property type="match status" value="1"/>
</dbReference>
<keyword evidence="4 7" id="KW-0460">Magnesium</keyword>
<proteinExistence type="inferred from homology"/>
<evidence type="ECO:0000259" key="8">
    <source>
        <dbReference type="SMART" id="SM00922"/>
    </source>
</evidence>
<keyword evidence="3 7" id="KW-0479">Metal-binding</keyword>
<sequence>MRVERFILHVIEMELKSPFVTHLETVNKRRGIIVEAIDCDGVSGYGEAVAFSTPWYTEETVQTNYHMIKDILAPLVLHREMNHPSEINKWFEKVRGNQMAKAGVETAIWDLYSKRQGQPLAVLLGSVREEVCAGAVAAGSSIAETLSRIDQLLTQGYERIKVKISPQNDHELLRKIRHQFPTIPLMADANSAYSLKDVDQLKALDEFQLLMIEQPLAVDDLVQHAKLQKMIETRICLDESIRSIRDAENALELGSCGVINIKIGRVGGLQEAKKIHDLCRKQGVPVWVGGMIEFGVSRAHNVALASLEGFSIPGDLSSSSHYWHEDIIEPEIQVVNGTISLPHEAGIGYQINEKRLKEVTIQKEELIR</sequence>
<dbReference type="GO" id="GO:0043748">
    <property type="term" value="F:O-succinylbenzoate synthase activity"/>
    <property type="evidence" value="ECO:0007669"/>
    <property type="project" value="UniProtKB-EC"/>
</dbReference>
<dbReference type="InterPro" id="IPR036849">
    <property type="entry name" value="Enolase-like_C_sf"/>
</dbReference>
<feature type="binding site" evidence="7">
    <location>
        <position position="188"/>
    </location>
    <ligand>
        <name>Mg(2+)</name>
        <dbReference type="ChEBI" id="CHEBI:18420"/>
    </ligand>
</feature>
<evidence type="ECO:0000256" key="7">
    <source>
        <dbReference type="HAMAP-Rule" id="MF_01933"/>
    </source>
</evidence>
<dbReference type="SUPFAM" id="SSF51604">
    <property type="entry name" value="Enolase C-terminal domain-like"/>
    <property type="match status" value="1"/>
</dbReference>
<dbReference type="InterPro" id="IPR013342">
    <property type="entry name" value="Mandelate_racemase_C"/>
</dbReference>
<comment type="pathway">
    <text evidence="7">Quinol/quinone metabolism; menaquinone biosynthesis.</text>
</comment>
<dbReference type="HAMAP" id="MF_01933">
    <property type="entry name" value="MenC_2"/>
    <property type="match status" value="1"/>
</dbReference>
<gene>
    <name evidence="7 9" type="primary">menC</name>
    <name evidence="9" type="ORF">WDJ61_14130</name>
</gene>
<dbReference type="InterPro" id="IPR029065">
    <property type="entry name" value="Enolase_C-like"/>
</dbReference>
<dbReference type="SFLD" id="SFLDS00001">
    <property type="entry name" value="Enolase"/>
    <property type="match status" value="1"/>
</dbReference>
<feature type="binding site" evidence="7">
    <location>
        <position position="238"/>
    </location>
    <ligand>
        <name>Mg(2+)</name>
        <dbReference type="ChEBI" id="CHEBI:18420"/>
    </ligand>
</feature>
<evidence type="ECO:0000256" key="4">
    <source>
        <dbReference type="ARBA" id="ARBA00022842"/>
    </source>
</evidence>
<evidence type="ECO:0000256" key="3">
    <source>
        <dbReference type="ARBA" id="ARBA00022723"/>
    </source>
</evidence>
<reference evidence="9 10" key="1">
    <citation type="submission" date="2024-02" db="EMBL/GenBank/DDBJ databases">
        <title>Seven novel Bacillus-like species.</title>
        <authorList>
            <person name="Liu G."/>
        </authorList>
    </citation>
    <scope>NUCLEOTIDE SEQUENCE [LARGE SCALE GENOMIC DNA]</scope>
    <source>
        <strain evidence="9 10">FJAT-52991</strain>
    </source>
</reference>
<dbReference type="Proteomes" id="UP001387364">
    <property type="component" value="Chromosome"/>
</dbReference>
<dbReference type="NCBIfam" id="TIGR01928">
    <property type="entry name" value="menC_lowGC_arch"/>
    <property type="match status" value="1"/>
</dbReference>
<dbReference type="SUPFAM" id="SSF54826">
    <property type="entry name" value="Enolase N-terminal domain-like"/>
    <property type="match status" value="1"/>
</dbReference>
<dbReference type="InterPro" id="IPR010197">
    <property type="entry name" value="OSBS/NAAAR"/>
</dbReference>
<evidence type="ECO:0000256" key="6">
    <source>
        <dbReference type="ARBA" id="ARBA00029491"/>
    </source>
</evidence>
<dbReference type="SFLD" id="SFLDG00180">
    <property type="entry name" value="muconate_cycloisomerase"/>
    <property type="match status" value="1"/>
</dbReference>
<dbReference type="Pfam" id="PF13378">
    <property type="entry name" value="MR_MLE_C"/>
    <property type="match status" value="1"/>
</dbReference>
<comment type="pathway">
    <text evidence="7">Quinol/quinone metabolism; 1,4-dihydroxy-2-naphthoate biosynthesis; 1,4-dihydroxy-2-naphthoate from chorismate: step 4/7.</text>
</comment>
<keyword evidence="10" id="KW-1185">Reference proteome</keyword>
<feature type="active site" description="Proton donor" evidence="7">
    <location>
        <position position="163"/>
    </location>
</feature>
<dbReference type="InterPro" id="IPR047585">
    <property type="entry name" value="MenC"/>
</dbReference>
<accession>A0ABZ2N4Y4</accession>
<comment type="similarity">
    <text evidence="7">Belongs to the mandelate racemase/muconate lactonizing enzyme family. MenC type 2 subfamily.</text>
</comment>
<evidence type="ECO:0000256" key="1">
    <source>
        <dbReference type="ARBA" id="ARBA00001968"/>
    </source>
</evidence>